<sequence>MKWLRELSNRDARQGKVTVLGEIQDEVLHEIVKSSKVEAYKPNQILIKQGNVGFTMYIILTGMCDIRISSADTTEEDDAEATEDPFEEGDVLVKKKPAEIEALLGVSVGTFKAGHAFGEVALVSGVLRTASVIVNPDSDICQVLVIDKSLFDRTLQDYMRREEAGKANFIEQFSHFSTWPVKFRQQLLRGLSKTRFKYSEQVMRQGDEIDCVYFITSGEVKQSLVPGLHREQYSRFLGPQLIEQIFGIERHPLNERLRGAGRCRDWCCVSKNEVIGGLEVVLGMKTYLCHGVATMETNMYRLNLREWTRLQLREARAAAAALDPAAAASGLGGVGVSSQLPPPPPSSSKLKSLLMATSANQPTEEEELDPDELQYRDRCRLLRILSEGQHDRAAEGWEAVSGQGGASAGGHGAAGVTNFCQRLRKPGERSVTVPQLTRPELLEPPKEPACGLLRPVPHRRTRRRQSHHQARAGAPQGSNANFSSFGDKGASRAFLPAIGVEASGESARFVPADAASRPGGPTRVGLGEGLALQRCQAALHVLLLILCPRRVVHRLSGCETGGSRLVNSTIARPLLLGHRLTAEDRIERIVHGLSSQLLPQLLPFDQRLALSLPLLLIADRALVEQLLIHLHEQLERIVNQSVNCLVPVLLGSVQCREHDRHGQGGIVGHQGQDVLIVPVVQRPFSHLEVRCRSSGPATLRNSTGSTTSRISSSSVRNITSLGEWTFGQKRSRPSSTGWASEWSFSRNWTTQ</sequence>
<keyword evidence="3" id="KW-1185">Reference proteome</keyword>
<dbReference type="InterPro" id="IPR018490">
    <property type="entry name" value="cNMP-bd_dom_sf"/>
</dbReference>
<protein>
    <submittedName>
        <fullName evidence="4">Cyclic nucleotide-binding domain-containing protein</fullName>
    </submittedName>
</protein>
<dbReference type="Proteomes" id="UP000095280">
    <property type="component" value="Unplaced"/>
</dbReference>
<feature type="region of interest" description="Disordered" evidence="1">
    <location>
        <begin position="441"/>
        <end position="485"/>
    </location>
</feature>
<dbReference type="Gene3D" id="2.60.120.10">
    <property type="entry name" value="Jelly Rolls"/>
    <property type="match status" value="2"/>
</dbReference>
<feature type="domain" description="Cyclic nucleotide-binding" evidence="2">
    <location>
        <begin position="19"/>
        <end position="172"/>
    </location>
</feature>
<dbReference type="InterPro" id="IPR014710">
    <property type="entry name" value="RmlC-like_jellyroll"/>
</dbReference>
<dbReference type="PANTHER" id="PTHR23011">
    <property type="entry name" value="CYCLIC NUCLEOTIDE-BINDING DOMAIN CONTAINING PROTEIN"/>
    <property type="match status" value="1"/>
</dbReference>
<feature type="domain" description="Cyclic nucleotide-binding" evidence="2">
    <location>
        <begin position="175"/>
        <end position="221"/>
    </location>
</feature>
<evidence type="ECO:0000313" key="3">
    <source>
        <dbReference type="Proteomes" id="UP000095280"/>
    </source>
</evidence>
<evidence type="ECO:0000256" key="1">
    <source>
        <dbReference type="SAM" id="MobiDB-lite"/>
    </source>
</evidence>
<feature type="compositionally biased region" description="Polar residues" evidence="1">
    <location>
        <begin position="733"/>
        <end position="751"/>
    </location>
</feature>
<dbReference type="AlphaFoldDB" id="A0A1I8JDH8"/>
<evidence type="ECO:0000313" key="4">
    <source>
        <dbReference type="WBParaSite" id="maker-uti_cns_0046862-snap-gene-0.2-mRNA-1"/>
    </source>
</evidence>
<organism evidence="3 4">
    <name type="scientific">Macrostomum lignano</name>
    <dbReference type="NCBI Taxonomy" id="282301"/>
    <lineage>
        <taxon>Eukaryota</taxon>
        <taxon>Metazoa</taxon>
        <taxon>Spiralia</taxon>
        <taxon>Lophotrochozoa</taxon>
        <taxon>Platyhelminthes</taxon>
        <taxon>Rhabditophora</taxon>
        <taxon>Macrostomorpha</taxon>
        <taxon>Macrostomida</taxon>
        <taxon>Macrostomidae</taxon>
        <taxon>Macrostomum</taxon>
    </lineage>
</organism>
<dbReference type="PROSITE" id="PS00888">
    <property type="entry name" value="CNMP_BINDING_1"/>
    <property type="match status" value="1"/>
</dbReference>
<dbReference type="PROSITE" id="PS50042">
    <property type="entry name" value="CNMP_BINDING_3"/>
    <property type="match status" value="2"/>
</dbReference>
<dbReference type="PROSITE" id="PS00889">
    <property type="entry name" value="CNMP_BINDING_2"/>
    <property type="match status" value="1"/>
</dbReference>
<accession>A0A1I8JDH8</accession>
<reference evidence="4" key="1">
    <citation type="submission" date="2016-11" db="UniProtKB">
        <authorList>
            <consortium name="WormBaseParasite"/>
        </authorList>
    </citation>
    <scope>IDENTIFICATION</scope>
</reference>
<proteinExistence type="predicted"/>
<feature type="region of interest" description="Disordered" evidence="1">
    <location>
        <begin position="727"/>
        <end position="751"/>
    </location>
</feature>
<evidence type="ECO:0000259" key="2">
    <source>
        <dbReference type="PROSITE" id="PS50042"/>
    </source>
</evidence>
<feature type="compositionally biased region" description="Basic residues" evidence="1">
    <location>
        <begin position="456"/>
        <end position="470"/>
    </location>
</feature>
<dbReference type="InterPro" id="IPR000595">
    <property type="entry name" value="cNMP-bd_dom"/>
</dbReference>
<dbReference type="InterPro" id="IPR018488">
    <property type="entry name" value="cNMP-bd_CS"/>
</dbReference>
<name>A0A1I8JDH8_9PLAT</name>
<dbReference type="SUPFAM" id="SSF51206">
    <property type="entry name" value="cAMP-binding domain-like"/>
    <property type="match status" value="2"/>
</dbReference>
<dbReference type="CDD" id="cd00038">
    <property type="entry name" value="CAP_ED"/>
    <property type="match status" value="2"/>
</dbReference>
<dbReference type="WBParaSite" id="maker-uti_cns_0046862-snap-gene-0.2-mRNA-1">
    <property type="protein sequence ID" value="maker-uti_cns_0046862-snap-gene-0.2-mRNA-1"/>
    <property type="gene ID" value="maker-uti_cns_0046862-snap-gene-0.2"/>
</dbReference>
<dbReference type="PANTHER" id="PTHR23011:SF28">
    <property type="entry name" value="CYCLIC NUCLEOTIDE-BINDING DOMAIN CONTAINING PROTEIN"/>
    <property type="match status" value="1"/>
</dbReference>